<dbReference type="Proteomes" id="UP000244162">
    <property type="component" value="Unassembled WGS sequence"/>
</dbReference>
<dbReference type="EMBL" id="NWBU01000004">
    <property type="protein sequence ID" value="PTQ12812.1"/>
    <property type="molecule type" value="Genomic_DNA"/>
</dbReference>
<proteinExistence type="predicted"/>
<evidence type="ECO:0000256" key="1">
    <source>
        <dbReference type="SAM" id="Phobius"/>
    </source>
</evidence>
<comment type="caution">
    <text evidence="2">The sequence shown here is derived from an EMBL/GenBank/DDBJ whole genome shotgun (WGS) entry which is preliminary data.</text>
</comment>
<name>A0A2T5G105_9SPHN</name>
<reference evidence="2 3" key="1">
    <citation type="submission" date="2017-09" db="EMBL/GenBank/DDBJ databases">
        <title>Sphingomonas panjinensis sp.nov., isolated from oil-contaminated soil.</title>
        <authorList>
            <person name="Wang L."/>
            <person name="Chen L."/>
        </authorList>
    </citation>
    <scope>NUCLEOTIDE SEQUENCE [LARGE SCALE GENOMIC DNA]</scope>
    <source>
        <strain evidence="2 3">FW-11</strain>
    </source>
</reference>
<sequence length="73" mass="7718">MLNFLSLFIGVLAGLFAAIAFLPFLGWVNWAIIPLALVGLLLGAMSRSTSGRTLNLIVIVIGSLRLFLGGGFL</sequence>
<dbReference type="RefSeq" id="WP_107966049.1">
    <property type="nucleotide sequence ID" value="NZ_NWBU01000004.1"/>
</dbReference>
<protein>
    <submittedName>
        <fullName evidence="2">Uncharacterized protein</fullName>
    </submittedName>
</protein>
<feature type="transmembrane region" description="Helical" evidence="1">
    <location>
        <begin position="27"/>
        <end position="46"/>
    </location>
</feature>
<accession>A0A2T5G105</accession>
<evidence type="ECO:0000313" key="2">
    <source>
        <dbReference type="EMBL" id="PTQ12812.1"/>
    </source>
</evidence>
<gene>
    <name evidence="2" type="ORF">CLG96_01300</name>
</gene>
<dbReference type="OrthoDB" id="7391824at2"/>
<keyword evidence="3" id="KW-1185">Reference proteome</keyword>
<organism evidence="2 3">
    <name type="scientific">Sphingomonas oleivorans</name>
    <dbReference type="NCBI Taxonomy" id="1735121"/>
    <lineage>
        <taxon>Bacteria</taxon>
        <taxon>Pseudomonadati</taxon>
        <taxon>Pseudomonadota</taxon>
        <taxon>Alphaproteobacteria</taxon>
        <taxon>Sphingomonadales</taxon>
        <taxon>Sphingomonadaceae</taxon>
        <taxon>Sphingomonas</taxon>
    </lineage>
</organism>
<keyword evidence="1" id="KW-0472">Membrane</keyword>
<dbReference type="AlphaFoldDB" id="A0A2T5G105"/>
<feature type="transmembrane region" description="Helical" evidence="1">
    <location>
        <begin position="53"/>
        <end position="72"/>
    </location>
</feature>
<evidence type="ECO:0000313" key="3">
    <source>
        <dbReference type="Proteomes" id="UP000244162"/>
    </source>
</evidence>
<keyword evidence="1" id="KW-0812">Transmembrane</keyword>
<keyword evidence="1" id="KW-1133">Transmembrane helix</keyword>